<evidence type="ECO:0000256" key="3">
    <source>
        <dbReference type="ARBA" id="ARBA00022821"/>
    </source>
</evidence>
<evidence type="ECO:0000256" key="6">
    <source>
        <dbReference type="SAM" id="MobiDB-lite"/>
    </source>
</evidence>
<proteinExistence type="inferred from homology"/>
<feature type="region of interest" description="Disordered" evidence="6">
    <location>
        <begin position="1639"/>
        <end position="1738"/>
    </location>
</feature>
<feature type="coiled-coil region" evidence="5">
    <location>
        <begin position="30"/>
        <end position="61"/>
    </location>
</feature>
<evidence type="ECO:0000256" key="4">
    <source>
        <dbReference type="ARBA" id="ARBA00022840"/>
    </source>
</evidence>
<dbReference type="GO" id="GO:0006952">
    <property type="term" value="P:defense response"/>
    <property type="evidence" value="ECO:0007669"/>
    <property type="project" value="UniProtKB-KW"/>
</dbReference>
<feature type="compositionally biased region" description="Acidic residues" evidence="6">
    <location>
        <begin position="1674"/>
        <end position="1729"/>
    </location>
</feature>
<dbReference type="SUPFAM" id="SSF52540">
    <property type="entry name" value="P-loop containing nucleoside triphosphate hydrolases"/>
    <property type="match status" value="1"/>
</dbReference>
<name>A0ABD3JPL8_EUCGL</name>
<protein>
    <recommendedName>
        <fullName evidence="7">AAA+ ATPase domain-containing protein</fullName>
    </recommendedName>
</protein>
<comment type="similarity">
    <text evidence="1">Belongs to the disease resistance NB-LRR family.</text>
</comment>
<dbReference type="InterPro" id="IPR042197">
    <property type="entry name" value="Apaf_helical"/>
</dbReference>
<dbReference type="Pfam" id="PF00931">
    <property type="entry name" value="NB-ARC"/>
    <property type="match status" value="1"/>
</dbReference>
<dbReference type="InterPro" id="IPR002182">
    <property type="entry name" value="NB-ARC"/>
</dbReference>
<dbReference type="InterPro" id="IPR032675">
    <property type="entry name" value="LRR_dom_sf"/>
</dbReference>
<dbReference type="PANTHER" id="PTHR33463">
    <property type="entry name" value="NB-ARC DOMAIN-CONTAINING PROTEIN-RELATED"/>
    <property type="match status" value="1"/>
</dbReference>
<feature type="compositionally biased region" description="Acidic residues" evidence="6">
    <location>
        <begin position="1654"/>
        <end position="1667"/>
    </location>
</feature>
<dbReference type="Pfam" id="PF23247">
    <property type="entry name" value="LRR_RPS2"/>
    <property type="match status" value="4"/>
</dbReference>
<evidence type="ECO:0000313" key="9">
    <source>
        <dbReference type="Proteomes" id="UP001634007"/>
    </source>
</evidence>
<dbReference type="Gene3D" id="1.10.8.430">
    <property type="entry name" value="Helical domain of apoptotic protease-activating factors"/>
    <property type="match status" value="1"/>
</dbReference>
<dbReference type="InterPro" id="IPR027417">
    <property type="entry name" value="P-loop_NTPase"/>
</dbReference>
<accession>A0ABD3JPL8</accession>
<dbReference type="SMART" id="SM00382">
    <property type="entry name" value="AAA"/>
    <property type="match status" value="1"/>
</dbReference>
<dbReference type="InterPro" id="IPR057135">
    <property type="entry name" value="At4g27190-like_LRR"/>
</dbReference>
<organism evidence="8 9">
    <name type="scientific">Eucalyptus globulus</name>
    <name type="common">Tasmanian blue gum</name>
    <dbReference type="NCBI Taxonomy" id="34317"/>
    <lineage>
        <taxon>Eukaryota</taxon>
        <taxon>Viridiplantae</taxon>
        <taxon>Streptophyta</taxon>
        <taxon>Embryophyta</taxon>
        <taxon>Tracheophyta</taxon>
        <taxon>Spermatophyta</taxon>
        <taxon>Magnoliopsida</taxon>
        <taxon>eudicotyledons</taxon>
        <taxon>Gunneridae</taxon>
        <taxon>Pentapetalae</taxon>
        <taxon>rosids</taxon>
        <taxon>malvids</taxon>
        <taxon>Myrtales</taxon>
        <taxon>Myrtaceae</taxon>
        <taxon>Myrtoideae</taxon>
        <taxon>Eucalypteae</taxon>
        <taxon>Eucalyptus</taxon>
    </lineage>
</organism>
<gene>
    <name evidence="8" type="ORF">ACJRO7_026631</name>
</gene>
<evidence type="ECO:0000259" key="7">
    <source>
        <dbReference type="SMART" id="SM00382"/>
    </source>
</evidence>
<keyword evidence="9" id="KW-1185">Reference proteome</keyword>
<sequence>MAEIVISVASKVAEYLVAPVGRQCGYVVFTDSYVRQLKDELEKLDNARQRVQHSVDDALNDMKLIEADVQTWAKDAETVSNEAHDVLENDGRAKKTCFRGWLPNPKGRYCLGRDARKTAQAIQELIPQGKFKRVYYERARPALVGGAAEVNSSACDGGDTIQELIPLGQFENPLPGLVGGAPDMNLLAGGGGDTITDSRASIFQDIMKALHDEKLKVVGVYGPGGVGKTTLLKKVEEKLRKEGRPFQMIVKAEVLQTPDLNNIQGQIADALKLDLKDKQSQQGRRDHLLQRLQQDPSEKILIILDDLWDKLDLNAVGIPFGDESRGCKLLLTSRFSDVLQQKMLADQTFRLEGLNDGEAFQLFEKTVGDKLKDEELRRIAPKIVKKLAGLPLLIISVASTLKYSHVSAWNKALRKIDESDIKTIVKLSYDHLNSEDAKSLFLLCGLIGGTIRVETLFVLGMGLGLFEECNETMQDSRDELNIALDRLRSICLLQDGGDDKENVTIHDLYSEVVVSTPFRDRNSLMMNNNYGFWLKEKLEKCWAICLADVGKDRLTELMKCQFPNLKILMLSQDWHWMREHQHDVEECWRLQDFIYMKELRVLYLRSMHISSFSSSIGILGSLHSLYLDDCDVEDVKILGKLKALQILSFAKSAISRLPKEIGELTNLRSLNLSNCNRLETIEPGVLEGLIKLEELYMKSSFDQWMGTDEIPSESCNARLAELKSLTRLTTLEISIPNPTILFKDGDLPFGNLIKFWFNIGNVNGRVFQVRTMKLKLEGCDSFLLKDWVQETLQKTQYLHLDGLREFKKNAHELCVRGFTQLKHLDIQNSPSIKYIASSSSDLPIAFTMLESLFLENLINLEKLCNGLVAPDCFSKLKVMRIIKCCKLENLWFQSKMQRLVHLEEIQICECDSLQAIITYDARKVEATANDIVELPDVRHLELRKLSKMTSFCTGAKGAPIQVSLPRLESLVIDGLLGLEKILYSEPSFKYNNLKSLKIEESKLTSIIPKDWLLKLPNLESMAIAGTPFVEVVFDLEELKVLEEVKILSQLSTLALSKLPNLRCMWKQDVQLQGISILQNLKKLSIKNTGLSFLFPFSVAKCLREIRQIEVKNCPNMKAVIVDEEGRDDGTDGILEFPSLKRLSISCCPTKKFFSYPPGEKESIVTTSDSKDTYFDSFFDQKISLPSLKKLKMNSVGSLTRIWHGELPKSSFDKLAKFTCKKCSNLLDVFPSTIMGRLHNLIKVKVSKCPSLESLFDFGSLDSCMEQTIELLRELKEVDVVSCPSLESLFNWGPLDSSTKHKIVLLPKLEEVGVSGAGRLRHVVMSDSQTILGFPSLKLVHVHNCSELRYLFPNYTATTLEKLDVLKIFKCKQMKEVVPKGEGGRSKAEGMSFPSLTNLAIWRCPNFRAFIWSPTSAVGQPGEMIEENDELPRPLFNDMVRFPNLEKLYIGGVQCKELWSNQISDDSFCKLESLILNDCDNLQHIAPSHMWKRLQDCLETLEVKSCCSIEIIYESDGKVAKSGNLRTLNLRDLDNLRHIWWYDSLPIIPFPNLRYVKAVRCSRLDMLFTTFTAKFLRQIEKLVVGSCEDMVLIAGHEECEEVTGKTITFSGLTTLRLYNLPKFESFLPEKYFAKFPSLDVSSRTEPDQGNRSVEESEGEIEELDSEIEFDSKIDEESEGEIEFDSEIDEESEGEIEELDSEIDGESEGEIEEFDNEIDEESEWEIEEFDSEIDKESEGE</sequence>
<dbReference type="EMBL" id="JBJKBG010000007">
    <property type="protein sequence ID" value="KAL3729535.1"/>
    <property type="molecule type" value="Genomic_DNA"/>
</dbReference>
<comment type="caution">
    <text evidence="8">The sequence shown here is derived from an EMBL/GenBank/DDBJ whole genome shotgun (WGS) entry which is preliminary data.</text>
</comment>
<evidence type="ECO:0000256" key="2">
    <source>
        <dbReference type="ARBA" id="ARBA00022741"/>
    </source>
</evidence>
<evidence type="ECO:0000256" key="1">
    <source>
        <dbReference type="ARBA" id="ARBA00008894"/>
    </source>
</evidence>
<dbReference type="Gene3D" id="3.80.10.10">
    <property type="entry name" value="Ribonuclease Inhibitor"/>
    <property type="match status" value="4"/>
</dbReference>
<reference evidence="8 9" key="1">
    <citation type="submission" date="2024-11" db="EMBL/GenBank/DDBJ databases">
        <title>Chromosome-level genome assembly of Eucalyptus globulus Labill. provides insights into its genome evolution.</title>
        <authorList>
            <person name="Li X."/>
        </authorList>
    </citation>
    <scope>NUCLEOTIDE SEQUENCE [LARGE SCALE GENOMIC DNA]</scope>
    <source>
        <strain evidence="8">CL2024</strain>
        <tissue evidence="8">Fresh tender leaves</tissue>
    </source>
</reference>
<keyword evidence="5" id="KW-0175">Coiled coil</keyword>
<keyword evidence="3" id="KW-0611">Plant defense</keyword>
<dbReference type="InterPro" id="IPR003593">
    <property type="entry name" value="AAA+_ATPase"/>
</dbReference>
<feature type="compositionally biased region" description="Basic and acidic residues" evidence="6">
    <location>
        <begin position="1641"/>
        <end position="1653"/>
    </location>
</feature>
<dbReference type="GO" id="GO:0005524">
    <property type="term" value="F:ATP binding"/>
    <property type="evidence" value="ECO:0007669"/>
    <property type="project" value="UniProtKB-KW"/>
</dbReference>
<evidence type="ECO:0000256" key="5">
    <source>
        <dbReference type="SAM" id="Coils"/>
    </source>
</evidence>
<dbReference type="PANTHER" id="PTHR33463:SF203">
    <property type="entry name" value="AAA+ ATPASE DOMAIN-CONTAINING PROTEIN"/>
    <property type="match status" value="1"/>
</dbReference>
<dbReference type="Gene3D" id="3.40.50.300">
    <property type="entry name" value="P-loop containing nucleotide triphosphate hydrolases"/>
    <property type="match status" value="1"/>
</dbReference>
<dbReference type="SUPFAM" id="SSF52047">
    <property type="entry name" value="RNI-like"/>
    <property type="match status" value="1"/>
</dbReference>
<evidence type="ECO:0000313" key="8">
    <source>
        <dbReference type="EMBL" id="KAL3729535.1"/>
    </source>
</evidence>
<keyword evidence="2" id="KW-0547">Nucleotide-binding</keyword>
<dbReference type="SUPFAM" id="SSF52058">
    <property type="entry name" value="L domain-like"/>
    <property type="match status" value="2"/>
</dbReference>
<keyword evidence="4" id="KW-0067">ATP-binding</keyword>
<dbReference type="PRINTS" id="PR00364">
    <property type="entry name" value="DISEASERSIST"/>
</dbReference>
<feature type="domain" description="AAA+ ATPase" evidence="7">
    <location>
        <begin position="214"/>
        <end position="355"/>
    </location>
</feature>
<dbReference type="InterPro" id="IPR050905">
    <property type="entry name" value="Plant_NBS-LRR"/>
</dbReference>
<dbReference type="Proteomes" id="UP001634007">
    <property type="component" value="Unassembled WGS sequence"/>
</dbReference>